<evidence type="ECO:0000313" key="5">
    <source>
        <dbReference type="Proteomes" id="UP000054845"/>
    </source>
</evidence>
<keyword evidence="4" id="KW-0418">Kinase</keyword>
<protein>
    <submittedName>
        <fullName evidence="4">Predicted unusual protein kinase</fullName>
    </submittedName>
</protein>
<dbReference type="SUPFAM" id="SSF56112">
    <property type="entry name" value="Protein kinase-like (PK-like)"/>
    <property type="match status" value="1"/>
</dbReference>
<dbReference type="InterPro" id="IPR004147">
    <property type="entry name" value="ABC1_dom"/>
</dbReference>
<evidence type="ECO:0000256" key="2">
    <source>
        <dbReference type="SAM" id="MobiDB-lite"/>
    </source>
</evidence>
<dbReference type="EMBL" id="CCYA01000391">
    <property type="protein sequence ID" value="CEH16775.1"/>
    <property type="molecule type" value="Genomic_DNA"/>
</dbReference>
<comment type="similarity">
    <text evidence="1">Belongs to the protein kinase superfamily. ADCK protein kinase family.</text>
</comment>
<name>A0A0P1BM36_9BASI</name>
<keyword evidence="4" id="KW-0808">Transferase</keyword>
<evidence type="ECO:0000313" key="4">
    <source>
        <dbReference type="EMBL" id="CEH16775.1"/>
    </source>
</evidence>
<dbReference type="Gene3D" id="1.10.510.10">
    <property type="entry name" value="Transferase(Phosphotransferase) domain 1"/>
    <property type="match status" value="1"/>
</dbReference>
<evidence type="ECO:0000259" key="3">
    <source>
        <dbReference type="Pfam" id="PF03109"/>
    </source>
</evidence>
<dbReference type="GO" id="GO:0016301">
    <property type="term" value="F:kinase activity"/>
    <property type="evidence" value="ECO:0007669"/>
    <property type="project" value="UniProtKB-KW"/>
</dbReference>
<dbReference type="AlphaFoldDB" id="A0A0P1BM36"/>
<dbReference type="PANTHER" id="PTHR43173">
    <property type="entry name" value="ABC1 FAMILY PROTEIN"/>
    <property type="match status" value="1"/>
</dbReference>
<reference evidence="4 5" key="1">
    <citation type="submission" date="2014-09" db="EMBL/GenBank/DDBJ databases">
        <authorList>
            <person name="Magalhaes I.L.F."/>
            <person name="Oliveira U."/>
            <person name="Santos F.R."/>
            <person name="Vidigal T.H.D.A."/>
            <person name="Brescovit A.D."/>
            <person name="Santos A.J."/>
        </authorList>
    </citation>
    <scope>NUCLEOTIDE SEQUENCE [LARGE SCALE GENOMIC DNA]</scope>
</reference>
<evidence type="ECO:0000256" key="1">
    <source>
        <dbReference type="ARBA" id="ARBA00009670"/>
    </source>
</evidence>
<feature type="compositionally biased region" description="Low complexity" evidence="2">
    <location>
        <begin position="79"/>
        <end position="97"/>
    </location>
</feature>
<feature type="compositionally biased region" description="Polar residues" evidence="2">
    <location>
        <begin position="27"/>
        <end position="38"/>
    </location>
</feature>
<dbReference type="Proteomes" id="UP000054845">
    <property type="component" value="Unassembled WGS sequence"/>
</dbReference>
<accession>A0A0P1BM36</accession>
<feature type="compositionally biased region" description="Polar residues" evidence="2">
    <location>
        <begin position="51"/>
        <end position="64"/>
    </location>
</feature>
<proteinExistence type="inferred from homology"/>
<dbReference type="CDD" id="cd13969">
    <property type="entry name" value="ADCK1-like"/>
    <property type="match status" value="1"/>
</dbReference>
<dbReference type="STRING" id="401625.A0A0P1BM36"/>
<feature type="region of interest" description="Disordered" evidence="2">
    <location>
        <begin position="50"/>
        <end position="147"/>
    </location>
</feature>
<feature type="region of interest" description="Disordered" evidence="2">
    <location>
        <begin position="1"/>
        <end position="38"/>
    </location>
</feature>
<dbReference type="GO" id="GO:0007005">
    <property type="term" value="P:mitochondrion organization"/>
    <property type="evidence" value="ECO:0007669"/>
    <property type="project" value="TreeGrafter"/>
</dbReference>
<dbReference type="PANTHER" id="PTHR43173:SF19">
    <property type="entry name" value="AARF DOMAIN-CONTAINING PROTEIN KINASE 1"/>
    <property type="match status" value="1"/>
</dbReference>
<dbReference type="InterPro" id="IPR011009">
    <property type="entry name" value="Kinase-like_dom_sf"/>
</dbReference>
<dbReference type="OrthoDB" id="427480at2759"/>
<sequence>MLASSSGAALLRQAASTSRPVWARARLQSSGKTAVPTSSCAACAGLRSALPSRNASSSTSTAFPTYSWKPPSQPRNKSKSTSAASSSSARSDASSSASEHHGPHGKGSDSRPFRKTYPPPAAQPDPIVFDKPAVPNPAETQQAHAKFRETSRKGAVAAAVLLGAAAAAWFTYSSVYADEAHGQRQHPALKGIDISVEEMEKRVKEAEAGKGAGNYTVIAVKRCTVIATAVALCVWDYRKTLNAKYESKEAEQAELDDCHLRSAHRLLAALQENGGLYIKLGQHMSSIALLPLQYTQTLRPLQDANEPSPLPALEAMFRQETGSTFQEMFSEFDANPLGVASLAQVHRAKDRKTGQWKAVKLMHPEVERFSIIDVKTVNVLVKWVKRIFPQFEFTWLAEEMNENLPLELDFRHEAESSRKMVSDFAHYKKTAIYIPKVEHVSKRVMVMEYIDGRRPDDLNYLQKHGIDRNRVSQELSRVFAQMLYMHGFFHGDPHAGNVLIRPALPGSRSPYNFELVLLDFGLTFDIDKKLRTDYARFWLALLSPSTPRVQEERRRLASLIANIPDELYPILESAITGKSGLEGSDPSNPHGVKGRPRASSLLDQPVTSGKDVSDEEQEHIRDTVMAKEGLFVSILDMLRRVPRRMLMVLKINDLTRSLDYNLHTTHGAARPFIIAARYCALAVWDDDRENLRRRRKEQGLSLGLIRDWIGAWWSYFYFYRGLSIMEALSDFNARRRKVFSFTRAFAVGGDRSSALRAASGVDSQASQRLKEQEASERAIKAIKDELHGEDVQ</sequence>
<feature type="compositionally biased region" description="Basic and acidic residues" evidence="2">
    <location>
        <begin position="98"/>
        <end position="112"/>
    </location>
</feature>
<organism evidence="4 5">
    <name type="scientific">Ceraceosorus bombacis</name>
    <dbReference type="NCBI Taxonomy" id="401625"/>
    <lineage>
        <taxon>Eukaryota</taxon>
        <taxon>Fungi</taxon>
        <taxon>Dikarya</taxon>
        <taxon>Basidiomycota</taxon>
        <taxon>Ustilaginomycotina</taxon>
        <taxon>Exobasidiomycetes</taxon>
        <taxon>Ceraceosorales</taxon>
        <taxon>Ceraceosoraceae</taxon>
        <taxon>Ceraceosorus</taxon>
    </lineage>
</organism>
<dbReference type="InterPro" id="IPR045307">
    <property type="entry name" value="ADCK1_dom"/>
</dbReference>
<dbReference type="InterPro" id="IPR051130">
    <property type="entry name" value="Mito_struct-func_regulator"/>
</dbReference>
<keyword evidence="5" id="KW-1185">Reference proteome</keyword>
<feature type="region of interest" description="Disordered" evidence="2">
    <location>
        <begin position="579"/>
        <end position="617"/>
    </location>
</feature>
<dbReference type="GO" id="GO:0055088">
    <property type="term" value="P:lipid homeostasis"/>
    <property type="evidence" value="ECO:0007669"/>
    <property type="project" value="TreeGrafter"/>
</dbReference>
<feature type="domain" description="ABC1 atypical kinase-like" evidence="3">
    <location>
        <begin position="301"/>
        <end position="551"/>
    </location>
</feature>
<dbReference type="Pfam" id="PF03109">
    <property type="entry name" value="ABC1"/>
    <property type="match status" value="1"/>
</dbReference>
<dbReference type="GO" id="GO:0005743">
    <property type="term" value="C:mitochondrial inner membrane"/>
    <property type="evidence" value="ECO:0007669"/>
    <property type="project" value="TreeGrafter"/>
</dbReference>